<keyword evidence="5" id="KW-0949">S-adenosyl-L-methionine</keyword>
<proteinExistence type="predicted"/>
<evidence type="ECO:0000256" key="5">
    <source>
        <dbReference type="ARBA" id="ARBA00022691"/>
    </source>
</evidence>
<sequence>MGLKGGPTQDEVMAVSLQKLGIRPGDVVADIGCGTGKVSVAAAGLGAFVYAVDRRPEAIAYARATAADAGVAEIEFFEGDAVDFLAGAGTLDCAFVGGSQRLAEVLDLLAGKVRRTIVVNAVLVETLAEAVSCMQRLGIFREAVHVQVSRSAELGGGVMFRPQNPVYIIVGGAAACS</sequence>
<dbReference type="PANTHER" id="PTHR43182:SF1">
    <property type="entry name" value="COBALT-PRECORRIN-7 C(5)-METHYLTRANSFERASE"/>
    <property type="match status" value="1"/>
</dbReference>
<evidence type="ECO:0000313" key="8">
    <source>
        <dbReference type="Proteomes" id="UP001168338"/>
    </source>
</evidence>
<evidence type="ECO:0000259" key="6">
    <source>
        <dbReference type="Pfam" id="PF13649"/>
    </source>
</evidence>
<dbReference type="InterPro" id="IPR050714">
    <property type="entry name" value="Cobalamin_biosynth_MTase"/>
</dbReference>
<dbReference type="RefSeq" id="WP_367652377.1">
    <property type="nucleotide sequence ID" value="NZ_VCYH01000006.1"/>
</dbReference>
<dbReference type="GO" id="GO:0032259">
    <property type="term" value="P:methylation"/>
    <property type="evidence" value="ECO:0007669"/>
    <property type="project" value="UniProtKB-KW"/>
</dbReference>
<accession>A0ABT8MB18</accession>
<keyword evidence="2" id="KW-0169">Cobalamin biosynthesis</keyword>
<dbReference type="EMBL" id="VCYH01000006">
    <property type="protein sequence ID" value="MDN7025134.1"/>
    <property type="molecule type" value="Genomic_DNA"/>
</dbReference>
<keyword evidence="8" id="KW-1185">Reference proteome</keyword>
<reference evidence="7" key="1">
    <citation type="submission" date="2019-05" db="EMBL/GenBank/DDBJ databases">
        <title>Methanoculleus sp. FWC-SCC1, a methanogenic archaeon isolated from deep marine cold seep.</title>
        <authorList>
            <person name="Chen Y.-W."/>
            <person name="Chen S.-C."/>
            <person name="Teng N.-H."/>
            <person name="Lai M.-C."/>
        </authorList>
    </citation>
    <scope>NUCLEOTIDE SEQUENCE</scope>
    <source>
        <strain evidence="7">FWC-SCC1</strain>
    </source>
</reference>
<evidence type="ECO:0000313" key="7">
    <source>
        <dbReference type="EMBL" id="MDN7025134.1"/>
    </source>
</evidence>
<dbReference type="GO" id="GO:0008168">
    <property type="term" value="F:methyltransferase activity"/>
    <property type="evidence" value="ECO:0007669"/>
    <property type="project" value="UniProtKB-KW"/>
</dbReference>
<dbReference type="Pfam" id="PF13649">
    <property type="entry name" value="Methyltransf_25"/>
    <property type="match status" value="1"/>
</dbReference>
<evidence type="ECO:0000256" key="3">
    <source>
        <dbReference type="ARBA" id="ARBA00022603"/>
    </source>
</evidence>
<dbReference type="CDD" id="cd02440">
    <property type="entry name" value="AdoMet_MTases"/>
    <property type="match status" value="1"/>
</dbReference>
<evidence type="ECO:0000256" key="2">
    <source>
        <dbReference type="ARBA" id="ARBA00022573"/>
    </source>
</evidence>
<dbReference type="Proteomes" id="UP001168338">
    <property type="component" value="Unassembled WGS sequence"/>
</dbReference>
<dbReference type="Gene3D" id="3.40.50.150">
    <property type="entry name" value="Vaccinia Virus protein VP39"/>
    <property type="match status" value="1"/>
</dbReference>
<feature type="domain" description="Methyltransferase" evidence="6">
    <location>
        <begin position="28"/>
        <end position="96"/>
    </location>
</feature>
<evidence type="ECO:0000256" key="1">
    <source>
        <dbReference type="ARBA" id="ARBA00004953"/>
    </source>
</evidence>
<dbReference type="InterPro" id="IPR041698">
    <property type="entry name" value="Methyltransf_25"/>
</dbReference>
<comment type="pathway">
    <text evidence="1">Cofactor biosynthesis; adenosylcobalamin biosynthesis.</text>
</comment>
<dbReference type="SUPFAM" id="SSF53335">
    <property type="entry name" value="S-adenosyl-L-methionine-dependent methyltransferases"/>
    <property type="match status" value="1"/>
</dbReference>
<evidence type="ECO:0000256" key="4">
    <source>
        <dbReference type="ARBA" id="ARBA00022679"/>
    </source>
</evidence>
<keyword evidence="4" id="KW-0808">Transferase</keyword>
<protein>
    <submittedName>
        <fullName evidence="7">Methyltransferase domain-containing protein</fullName>
    </submittedName>
</protein>
<dbReference type="PANTHER" id="PTHR43182">
    <property type="entry name" value="COBALT-PRECORRIN-6B C(15)-METHYLTRANSFERASE (DECARBOXYLATING)"/>
    <property type="match status" value="1"/>
</dbReference>
<comment type="caution">
    <text evidence="7">The sequence shown here is derived from an EMBL/GenBank/DDBJ whole genome shotgun (WGS) entry which is preliminary data.</text>
</comment>
<keyword evidence="3 7" id="KW-0489">Methyltransferase</keyword>
<dbReference type="InterPro" id="IPR029063">
    <property type="entry name" value="SAM-dependent_MTases_sf"/>
</dbReference>
<name>A0ABT8MB18_9EURY</name>
<gene>
    <name evidence="7" type="ORF">FGU65_09570</name>
</gene>
<organism evidence="7 8">
    <name type="scientific">Methanoculleus frigidifontis</name>
    <dbReference type="NCBI Taxonomy" id="2584085"/>
    <lineage>
        <taxon>Archaea</taxon>
        <taxon>Methanobacteriati</taxon>
        <taxon>Methanobacteriota</taxon>
        <taxon>Stenosarchaea group</taxon>
        <taxon>Methanomicrobia</taxon>
        <taxon>Methanomicrobiales</taxon>
        <taxon>Methanomicrobiaceae</taxon>
        <taxon>Methanoculleus</taxon>
    </lineage>
</organism>